<evidence type="ECO:0000256" key="7">
    <source>
        <dbReference type="SAM" id="Phobius"/>
    </source>
</evidence>
<accession>A0ABW3H6U1</accession>
<protein>
    <submittedName>
        <fullName evidence="8">DoxX family protein</fullName>
    </submittedName>
</protein>
<reference evidence="9" key="1">
    <citation type="journal article" date="2019" name="Int. J. Syst. Evol. Microbiol.">
        <title>The Global Catalogue of Microorganisms (GCM) 10K type strain sequencing project: providing services to taxonomists for standard genome sequencing and annotation.</title>
        <authorList>
            <consortium name="The Broad Institute Genomics Platform"/>
            <consortium name="The Broad Institute Genome Sequencing Center for Infectious Disease"/>
            <person name="Wu L."/>
            <person name="Ma J."/>
        </authorList>
    </citation>
    <scope>NUCLEOTIDE SEQUENCE [LARGE SCALE GENOMIC DNA]</scope>
    <source>
        <strain evidence="9">CCUG 62982</strain>
    </source>
</reference>
<dbReference type="InterPro" id="IPR032808">
    <property type="entry name" value="DoxX"/>
</dbReference>
<evidence type="ECO:0000313" key="8">
    <source>
        <dbReference type="EMBL" id="MFD0946979.1"/>
    </source>
</evidence>
<proteinExistence type="inferred from homology"/>
<dbReference type="Pfam" id="PF07681">
    <property type="entry name" value="DoxX"/>
    <property type="match status" value="1"/>
</dbReference>
<dbReference type="PANTHER" id="PTHR33452:SF4">
    <property type="entry name" value="BLL4328 PROTEIN"/>
    <property type="match status" value="1"/>
</dbReference>
<organism evidence="8 9">
    <name type="scientific">Sphingomonas canadensis</name>
    <dbReference type="NCBI Taxonomy" id="1219257"/>
    <lineage>
        <taxon>Bacteria</taxon>
        <taxon>Pseudomonadati</taxon>
        <taxon>Pseudomonadota</taxon>
        <taxon>Alphaproteobacteria</taxon>
        <taxon>Sphingomonadales</taxon>
        <taxon>Sphingomonadaceae</taxon>
        <taxon>Sphingomonas</taxon>
    </lineage>
</organism>
<evidence type="ECO:0000256" key="6">
    <source>
        <dbReference type="ARBA" id="ARBA00023136"/>
    </source>
</evidence>
<sequence>MPIPASWSGPLLSILRIAAALAFIQHGSSKLFGFPEFPMPGPLPAMLIAAAVIELVGGTLILLGLFTRPVAFLASGMSAAAYFIAHAPQGFFPANNGGEPAMLFAFIFLYLAAAGAGSWSLDALRGKPQG</sequence>
<evidence type="ECO:0000256" key="3">
    <source>
        <dbReference type="ARBA" id="ARBA00022475"/>
    </source>
</evidence>
<gene>
    <name evidence="8" type="ORF">ACFQ1E_11570</name>
</gene>
<keyword evidence="6 7" id="KW-0472">Membrane</keyword>
<keyword evidence="9" id="KW-1185">Reference proteome</keyword>
<evidence type="ECO:0000256" key="5">
    <source>
        <dbReference type="ARBA" id="ARBA00022989"/>
    </source>
</evidence>
<keyword evidence="3" id="KW-1003">Cell membrane</keyword>
<evidence type="ECO:0000256" key="1">
    <source>
        <dbReference type="ARBA" id="ARBA00004651"/>
    </source>
</evidence>
<name>A0ABW3H6U1_9SPHN</name>
<dbReference type="RefSeq" id="WP_264944713.1">
    <property type="nucleotide sequence ID" value="NZ_JAPDRA010000005.1"/>
</dbReference>
<feature type="transmembrane region" description="Helical" evidence="7">
    <location>
        <begin position="70"/>
        <end position="89"/>
    </location>
</feature>
<dbReference type="Proteomes" id="UP001596977">
    <property type="component" value="Unassembled WGS sequence"/>
</dbReference>
<feature type="transmembrane region" description="Helical" evidence="7">
    <location>
        <begin position="43"/>
        <end position="63"/>
    </location>
</feature>
<feature type="transmembrane region" description="Helical" evidence="7">
    <location>
        <begin position="101"/>
        <end position="121"/>
    </location>
</feature>
<evidence type="ECO:0000256" key="2">
    <source>
        <dbReference type="ARBA" id="ARBA00006679"/>
    </source>
</evidence>
<dbReference type="PANTHER" id="PTHR33452">
    <property type="entry name" value="OXIDOREDUCTASE CATD-RELATED"/>
    <property type="match status" value="1"/>
</dbReference>
<keyword evidence="4 7" id="KW-0812">Transmembrane</keyword>
<dbReference type="EMBL" id="JBHTJG010000005">
    <property type="protein sequence ID" value="MFD0946979.1"/>
    <property type="molecule type" value="Genomic_DNA"/>
</dbReference>
<evidence type="ECO:0000313" key="9">
    <source>
        <dbReference type="Proteomes" id="UP001596977"/>
    </source>
</evidence>
<keyword evidence="5 7" id="KW-1133">Transmembrane helix</keyword>
<comment type="caution">
    <text evidence="8">The sequence shown here is derived from an EMBL/GenBank/DDBJ whole genome shotgun (WGS) entry which is preliminary data.</text>
</comment>
<dbReference type="InterPro" id="IPR051907">
    <property type="entry name" value="DoxX-like_oxidoreductase"/>
</dbReference>
<comment type="subcellular location">
    <subcellularLocation>
        <location evidence="1">Cell membrane</location>
        <topology evidence="1">Multi-pass membrane protein</topology>
    </subcellularLocation>
</comment>
<evidence type="ECO:0000256" key="4">
    <source>
        <dbReference type="ARBA" id="ARBA00022692"/>
    </source>
</evidence>
<comment type="similarity">
    <text evidence="2">Belongs to the DoxX family.</text>
</comment>